<evidence type="ECO:0000256" key="1">
    <source>
        <dbReference type="ARBA" id="ARBA00004123"/>
    </source>
</evidence>
<feature type="compositionally biased region" description="Low complexity" evidence="5">
    <location>
        <begin position="265"/>
        <end position="289"/>
    </location>
</feature>
<keyword evidence="3" id="KW-0866">Nonsense-mediated mRNA decay</keyword>
<organism evidence="7">
    <name type="scientific">Mucor ambiguus</name>
    <dbReference type="NCBI Taxonomy" id="91626"/>
    <lineage>
        <taxon>Eukaryota</taxon>
        <taxon>Fungi</taxon>
        <taxon>Fungi incertae sedis</taxon>
        <taxon>Mucoromycota</taxon>
        <taxon>Mucoromycotina</taxon>
        <taxon>Mucoromycetes</taxon>
        <taxon>Mucorales</taxon>
        <taxon>Mucorineae</taxon>
        <taxon>Mucoraceae</taxon>
        <taxon>Mucor</taxon>
    </lineage>
</organism>
<dbReference type="PANTHER" id="PTHR13112">
    <property type="entry name" value="UPF3 REGULATOR OF NONSENSE TRANSCRIPTS-LIKE PROTEIN"/>
    <property type="match status" value="1"/>
</dbReference>
<gene>
    <name evidence="7" type="ORF">MAM1_0305d09473</name>
</gene>
<feature type="compositionally biased region" description="Low complexity" evidence="5">
    <location>
        <begin position="15"/>
        <end position="32"/>
    </location>
</feature>
<evidence type="ECO:0000256" key="5">
    <source>
        <dbReference type="SAM" id="MobiDB-lite"/>
    </source>
</evidence>
<feature type="compositionally biased region" description="Low complexity" evidence="5">
    <location>
        <begin position="365"/>
        <end position="379"/>
    </location>
</feature>
<feature type="region of interest" description="Disordered" evidence="5">
    <location>
        <begin position="233"/>
        <end position="416"/>
    </location>
</feature>
<dbReference type="InterPro" id="IPR035979">
    <property type="entry name" value="RBD_domain_sf"/>
</dbReference>
<feature type="compositionally biased region" description="Polar residues" evidence="5">
    <location>
        <begin position="1"/>
        <end position="10"/>
    </location>
</feature>
<keyword evidence="8" id="KW-1185">Reference proteome</keyword>
<dbReference type="STRING" id="91626.A0A0C9LXC5"/>
<dbReference type="InterPro" id="IPR005120">
    <property type="entry name" value="UPF3_dom"/>
</dbReference>
<feature type="compositionally biased region" description="Basic residues" evidence="5">
    <location>
        <begin position="245"/>
        <end position="255"/>
    </location>
</feature>
<dbReference type="GO" id="GO:0005730">
    <property type="term" value="C:nucleolus"/>
    <property type="evidence" value="ECO:0007669"/>
    <property type="project" value="TreeGrafter"/>
</dbReference>
<dbReference type="GO" id="GO:0005737">
    <property type="term" value="C:cytoplasm"/>
    <property type="evidence" value="ECO:0007669"/>
    <property type="project" value="TreeGrafter"/>
</dbReference>
<dbReference type="CDD" id="cd12455">
    <property type="entry name" value="RRM_like_Smg4_UPF3"/>
    <property type="match status" value="1"/>
</dbReference>
<feature type="compositionally biased region" description="Basic residues" evidence="5">
    <location>
        <begin position="38"/>
        <end position="56"/>
    </location>
</feature>
<evidence type="ECO:0000256" key="4">
    <source>
        <dbReference type="ARBA" id="ARBA00023242"/>
    </source>
</evidence>
<accession>A0A0C9LXC5</accession>
<evidence type="ECO:0000256" key="2">
    <source>
        <dbReference type="ARBA" id="ARBA00005991"/>
    </source>
</evidence>
<reference evidence="7" key="1">
    <citation type="submission" date="2014-09" db="EMBL/GenBank/DDBJ databases">
        <title>Draft genome sequence of an oleaginous Mucoromycotina fungus Mucor ambiguus NBRC6742.</title>
        <authorList>
            <person name="Takeda I."/>
            <person name="Yamane N."/>
            <person name="Morita T."/>
            <person name="Tamano K."/>
            <person name="Machida M."/>
            <person name="Baker S."/>
            <person name="Koike H."/>
        </authorList>
    </citation>
    <scope>NUCLEOTIDE SEQUENCE</scope>
    <source>
        <strain evidence="7">NBRC 6742</strain>
    </source>
</reference>
<feature type="region of interest" description="Disordered" evidence="5">
    <location>
        <begin position="1"/>
        <end position="56"/>
    </location>
</feature>
<evidence type="ECO:0000256" key="3">
    <source>
        <dbReference type="ARBA" id="ARBA00023161"/>
    </source>
</evidence>
<dbReference type="GO" id="GO:0000184">
    <property type="term" value="P:nuclear-transcribed mRNA catabolic process, nonsense-mediated decay"/>
    <property type="evidence" value="ECO:0007669"/>
    <property type="project" value="UniProtKB-KW"/>
</dbReference>
<dbReference type="InterPro" id="IPR039722">
    <property type="entry name" value="Upf3"/>
</dbReference>
<dbReference type="InterPro" id="IPR012677">
    <property type="entry name" value="Nucleotide-bd_a/b_plait_sf"/>
</dbReference>
<dbReference type="EMBL" id="DF836594">
    <property type="protein sequence ID" value="GAN09940.1"/>
    <property type="molecule type" value="Genomic_DNA"/>
</dbReference>
<feature type="domain" description="UPF3" evidence="6">
    <location>
        <begin position="56"/>
        <end position="236"/>
    </location>
</feature>
<dbReference type="OrthoDB" id="18087at2759"/>
<dbReference type="PANTHER" id="PTHR13112:SF0">
    <property type="entry name" value="FI21285P1"/>
    <property type="match status" value="1"/>
</dbReference>
<evidence type="ECO:0000259" key="6">
    <source>
        <dbReference type="Pfam" id="PF03467"/>
    </source>
</evidence>
<feature type="compositionally biased region" description="Low complexity" evidence="5">
    <location>
        <begin position="319"/>
        <end position="333"/>
    </location>
</feature>
<dbReference type="GO" id="GO:0003729">
    <property type="term" value="F:mRNA binding"/>
    <property type="evidence" value="ECO:0007669"/>
    <property type="project" value="TreeGrafter"/>
</dbReference>
<proteinExistence type="inferred from homology"/>
<keyword evidence="4" id="KW-0539">Nucleus</keyword>
<dbReference type="Proteomes" id="UP000053815">
    <property type="component" value="Unassembled WGS sequence"/>
</dbReference>
<sequence length="416" mass="45370">MSTSVASSTGPPTPALASPKPSSKASDATNAKNPEEKKKKRAKRKPKRYSRKPTLKTKVVVRRLPPNLPEEIFNTSVKPWISEDTVDYSVYVPGKLSKSKAKESIFSRAYFHFKTMEAVIAFHQGYDGHVFVDSRGNEFRAVVEFALYQKIPKEHKTADTRQGTIDEDQDYLDFLESLKAEEKAQTELQNEPADGLTQIERLENRIAMVTAKTLAAEQANKPKTTPLLEHLRAQKAAQAAAKAKATAKKNARKRADKTAQKKAEQQGASKAPPPSSSSQQTAGQQTASGEGKKKRERNRKKKDADGSAKKNNNGGGGDTSSVSSATGSTVSNTPKSRPPRDNAKTKEARPARPPKEPKAPRPPKDAANSNSNSNSTSSPNPKPKRQNNKKPNESKPQVVKILGRQPPAPKKQEPSG</sequence>
<dbReference type="Pfam" id="PF03467">
    <property type="entry name" value="Smg4_UPF3"/>
    <property type="match status" value="1"/>
</dbReference>
<dbReference type="Gene3D" id="3.30.70.330">
    <property type="match status" value="1"/>
</dbReference>
<comment type="similarity">
    <text evidence="2">Belongs to the RENT3 family.</text>
</comment>
<comment type="subcellular location">
    <subcellularLocation>
        <location evidence="1">Nucleus</location>
    </subcellularLocation>
</comment>
<feature type="compositionally biased region" description="Basic residues" evidence="5">
    <location>
        <begin position="292"/>
        <end position="301"/>
    </location>
</feature>
<protein>
    <recommendedName>
        <fullName evidence="6">UPF3 domain-containing protein</fullName>
    </recommendedName>
</protein>
<evidence type="ECO:0000313" key="7">
    <source>
        <dbReference type="EMBL" id="GAN09940.1"/>
    </source>
</evidence>
<feature type="compositionally biased region" description="Basic and acidic residues" evidence="5">
    <location>
        <begin position="338"/>
        <end position="364"/>
    </location>
</feature>
<dbReference type="GO" id="GO:0045727">
    <property type="term" value="P:positive regulation of translation"/>
    <property type="evidence" value="ECO:0007669"/>
    <property type="project" value="TreeGrafter"/>
</dbReference>
<dbReference type="AlphaFoldDB" id="A0A0C9LXC5"/>
<name>A0A0C9LXC5_9FUNG</name>
<evidence type="ECO:0000313" key="8">
    <source>
        <dbReference type="Proteomes" id="UP000053815"/>
    </source>
</evidence>
<feature type="compositionally biased region" description="Low complexity" evidence="5">
    <location>
        <begin position="234"/>
        <end position="244"/>
    </location>
</feature>
<dbReference type="SUPFAM" id="SSF54928">
    <property type="entry name" value="RNA-binding domain, RBD"/>
    <property type="match status" value="1"/>
</dbReference>